<reference evidence="2" key="2">
    <citation type="submission" date="2022-09" db="EMBL/GenBank/DDBJ databases">
        <title>Biosynthetic gene clusters of Dactylosporangioum fulvum.</title>
        <authorList>
            <person name="Caradec T."/>
        </authorList>
    </citation>
    <scope>NUCLEOTIDE SEQUENCE</scope>
    <source>
        <strain evidence="2">NRRL B-16292</strain>
    </source>
</reference>
<dbReference type="InterPro" id="IPR029063">
    <property type="entry name" value="SAM-dependent_MTases_sf"/>
</dbReference>
<keyword evidence="2" id="KW-0808">Transferase</keyword>
<dbReference type="InterPro" id="IPR013216">
    <property type="entry name" value="Methyltransf_11"/>
</dbReference>
<dbReference type="Proteomes" id="UP001059617">
    <property type="component" value="Chromosome"/>
</dbReference>
<evidence type="ECO:0000259" key="1">
    <source>
        <dbReference type="Pfam" id="PF08241"/>
    </source>
</evidence>
<dbReference type="RefSeq" id="WP_259866682.1">
    <property type="nucleotide sequence ID" value="NZ_BAAAST010000015.1"/>
</dbReference>
<keyword evidence="2" id="KW-0489">Methyltransferase</keyword>
<dbReference type="Gene3D" id="3.40.50.150">
    <property type="entry name" value="Vaccinia Virus protein VP39"/>
    <property type="match status" value="1"/>
</dbReference>
<organism evidence="2 3">
    <name type="scientific">Dactylosporangium fulvum</name>
    <dbReference type="NCBI Taxonomy" id="53359"/>
    <lineage>
        <taxon>Bacteria</taxon>
        <taxon>Bacillati</taxon>
        <taxon>Actinomycetota</taxon>
        <taxon>Actinomycetes</taxon>
        <taxon>Micromonosporales</taxon>
        <taxon>Micromonosporaceae</taxon>
        <taxon>Dactylosporangium</taxon>
    </lineage>
</organism>
<dbReference type="GO" id="GO:0032259">
    <property type="term" value="P:methylation"/>
    <property type="evidence" value="ECO:0007669"/>
    <property type="project" value="UniProtKB-KW"/>
</dbReference>
<dbReference type="EMBL" id="CP073720">
    <property type="protein sequence ID" value="UWP86970.1"/>
    <property type="molecule type" value="Genomic_DNA"/>
</dbReference>
<feature type="domain" description="Methyltransferase type 11" evidence="1">
    <location>
        <begin position="190"/>
        <end position="286"/>
    </location>
</feature>
<dbReference type="Pfam" id="PF08241">
    <property type="entry name" value="Methyltransf_11"/>
    <property type="match status" value="1"/>
</dbReference>
<gene>
    <name evidence="2" type="ORF">Dfulv_23115</name>
</gene>
<sequence length="342" mass="36639">MSGEPGDRHVRWATVLNHLAAALPEETARVVVDGTDGGAAALADRLAERLRAAGRQCVRLTGDTCAAEEDGWHARTAGMVVVADGPRWRDRLPASSWHLTVWVRTPPARTASGGYRGEDADAIVDLHDPAWPVIRHLSPRLVPGDRWYRTESQAFFAARAATWDSKFGDDLPAYTTAVTEARLKPGGVVIDVGCGTGRALPALRDAVGPQGTVIGVDLTPQMLTAARDRARACAAVLLLADARRLPLADAVIDAVFAAGLVTHLPDPDAGLTELARITRPGGRLVLFHPSGRAALAARHGRTLRPDEPLAETVLRASTARTGWHLTSYDDPSHRFHAVAVRR</sequence>
<dbReference type="GO" id="GO:0008168">
    <property type="term" value="F:methyltransferase activity"/>
    <property type="evidence" value="ECO:0007669"/>
    <property type="project" value="UniProtKB-KW"/>
</dbReference>
<dbReference type="SUPFAM" id="SSF53335">
    <property type="entry name" value="S-adenosyl-L-methionine-dependent methyltransferases"/>
    <property type="match status" value="1"/>
</dbReference>
<reference evidence="2" key="1">
    <citation type="submission" date="2021-04" db="EMBL/GenBank/DDBJ databases">
        <authorList>
            <person name="Hartkoorn R.C."/>
            <person name="Beaudoing E."/>
            <person name="Hot D."/>
        </authorList>
    </citation>
    <scope>NUCLEOTIDE SEQUENCE</scope>
    <source>
        <strain evidence="2">NRRL B-16292</strain>
    </source>
</reference>
<dbReference type="CDD" id="cd02440">
    <property type="entry name" value="AdoMet_MTases"/>
    <property type="match status" value="1"/>
</dbReference>
<evidence type="ECO:0000313" key="2">
    <source>
        <dbReference type="EMBL" id="UWP86970.1"/>
    </source>
</evidence>
<accession>A0ABY5WCA0</accession>
<proteinExistence type="predicted"/>
<name>A0ABY5WCA0_9ACTN</name>
<keyword evidence="3" id="KW-1185">Reference proteome</keyword>
<dbReference type="PANTHER" id="PTHR43591">
    <property type="entry name" value="METHYLTRANSFERASE"/>
    <property type="match status" value="1"/>
</dbReference>
<protein>
    <submittedName>
        <fullName evidence="2">Class I SAM-dependent methyltransferase</fullName>
    </submittedName>
</protein>
<evidence type="ECO:0000313" key="3">
    <source>
        <dbReference type="Proteomes" id="UP001059617"/>
    </source>
</evidence>
<dbReference type="PANTHER" id="PTHR43591:SF24">
    <property type="entry name" value="2-METHOXY-6-POLYPRENYL-1,4-BENZOQUINOL METHYLASE, MITOCHONDRIAL"/>
    <property type="match status" value="1"/>
</dbReference>